<dbReference type="Pfam" id="PF20560">
    <property type="entry name" value="MotA_N"/>
    <property type="match status" value="1"/>
</dbReference>
<dbReference type="InterPro" id="IPR047055">
    <property type="entry name" value="MotA-like"/>
</dbReference>
<evidence type="ECO:0000313" key="12">
    <source>
        <dbReference type="Proteomes" id="UP000014227"/>
    </source>
</evidence>
<keyword evidence="2" id="KW-1003">Cell membrane</keyword>
<dbReference type="eggNOG" id="COG1291">
    <property type="taxonomic scope" value="Bacteria"/>
</dbReference>
<dbReference type="PANTHER" id="PTHR30433:SF3">
    <property type="entry name" value="MOTILITY PROTEIN A"/>
    <property type="match status" value="1"/>
</dbReference>
<keyword evidence="3 8" id="KW-0812">Transmembrane</keyword>
<dbReference type="NCBIfam" id="NF006583">
    <property type="entry name" value="PRK09109.1"/>
    <property type="match status" value="1"/>
</dbReference>
<keyword evidence="7" id="KW-0653">Protein transport</keyword>
<dbReference type="GO" id="GO:0005886">
    <property type="term" value="C:plasma membrane"/>
    <property type="evidence" value="ECO:0007669"/>
    <property type="project" value="UniProtKB-SubCell"/>
</dbReference>
<keyword evidence="11" id="KW-0282">Flagellum</keyword>
<dbReference type="GO" id="GO:0015031">
    <property type="term" value="P:protein transport"/>
    <property type="evidence" value="ECO:0007669"/>
    <property type="project" value="UniProtKB-KW"/>
</dbReference>
<evidence type="ECO:0000256" key="6">
    <source>
        <dbReference type="ARBA" id="ARBA00023136"/>
    </source>
</evidence>
<organism evidence="11 12">
    <name type="scientific">Chthonomonas calidirosea (strain DSM 23976 / ICMP 18418 / T49)</name>
    <dbReference type="NCBI Taxonomy" id="1303518"/>
    <lineage>
        <taxon>Bacteria</taxon>
        <taxon>Bacillati</taxon>
        <taxon>Armatimonadota</taxon>
        <taxon>Chthonomonadia</taxon>
        <taxon>Chthonomonadales</taxon>
        <taxon>Chthonomonadaceae</taxon>
        <taxon>Chthonomonas</taxon>
    </lineage>
</organism>
<dbReference type="FunCoup" id="S0EWZ2">
    <property type="interactions" value="71"/>
</dbReference>
<dbReference type="RefSeq" id="WP_016483428.1">
    <property type="nucleotide sequence ID" value="NC_021487.1"/>
</dbReference>
<dbReference type="AlphaFoldDB" id="S0EWZ2"/>
<dbReference type="STRING" id="454171.CP488_01992"/>
<evidence type="ECO:0000256" key="8">
    <source>
        <dbReference type="SAM" id="Phobius"/>
    </source>
</evidence>
<comment type="subcellular location">
    <subcellularLocation>
        <location evidence="1">Cell membrane</location>
        <topology evidence="1">Multi-pass membrane protein</topology>
    </subcellularLocation>
    <subcellularLocation>
        <location evidence="7">Membrane</location>
        <topology evidence="7">Multi-pass membrane protein</topology>
    </subcellularLocation>
</comment>
<evidence type="ECO:0000256" key="7">
    <source>
        <dbReference type="RuleBase" id="RU004057"/>
    </source>
</evidence>
<keyword evidence="12" id="KW-1185">Reference proteome</keyword>
<accession>S0EWZ2</accession>
<dbReference type="InterPro" id="IPR046786">
    <property type="entry name" value="MotA_N"/>
</dbReference>
<evidence type="ECO:0000256" key="5">
    <source>
        <dbReference type="ARBA" id="ARBA00022989"/>
    </source>
</evidence>
<feature type="transmembrane region" description="Helical" evidence="8">
    <location>
        <begin position="29"/>
        <end position="51"/>
    </location>
</feature>
<evidence type="ECO:0000256" key="2">
    <source>
        <dbReference type="ARBA" id="ARBA00022475"/>
    </source>
</evidence>
<dbReference type="KEGG" id="ccz:CCALI_02098"/>
<dbReference type="GO" id="GO:0071978">
    <property type="term" value="P:bacterial-type flagellum-dependent swarming motility"/>
    <property type="evidence" value="ECO:0007669"/>
    <property type="project" value="InterPro"/>
</dbReference>
<dbReference type="Proteomes" id="UP000014227">
    <property type="component" value="Chromosome I"/>
</dbReference>
<reference evidence="12" key="1">
    <citation type="submission" date="2013-03" db="EMBL/GenBank/DDBJ databases">
        <title>Genome sequence of Chthonomonas calidirosea, the first sequenced genome from the Armatimonadetes phylum (formally candidate division OP10).</title>
        <authorList>
            <person name="Lee K.C.Y."/>
            <person name="Morgan X.C."/>
            <person name="Dunfield P.F."/>
            <person name="Tamas I."/>
            <person name="Houghton K.M."/>
            <person name="Vyssotski M."/>
            <person name="Ryan J.L.J."/>
            <person name="Lagutin K."/>
            <person name="McDonald I.R."/>
            <person name="Stott M.B."/>
        </authorList>
    </citation>
    <scope>NUCLEOTIDE SEQUENCE [LARGE SCALE GENOMIC DNA]</scope>
    <source>
        <strain evidence="12">DSM 23976 / ICMP 18418 / T49</strain>
    </source>
</reference>
<protein>
    <submittedName>
        <fullName evidence="11">Flagellar motor component</fullName>
    </submittedName>
</protein>
<keyword evidence="5 8" id="KW-1133">Transmembrane helix</keyword>
<dbReference type="PATRIC" id="fig|1303518.3.peg.2169"/>
<keyword evidence="11" id="KW-0969">Cilium</keyword>
<keyword evidence="11" id="KW-0966">Cell projection</keyword>
<dbReference type="HOGENOM" id="CLU_079895_1_0_0"/>
<comment type="similarity">
    <text evidence="7">Belongs to the exbB/tolQ family.</text>
</comment>
<feature type="transmembrane region" description="Helical" evidence="8">
    <location>
        <begin position="181"/>
        <end position="201"/>
    </location>
</feature>
<dbReference type="GO" id="GO:0006935">
    <property type="term" value="P:chemotaxis"/>
    <property type="evidence" value="ECO:0007669"/>
    <property type="project" value="InterPro"/>
</dbReference>
<keyword evidence="4" id="KW-0283">Flagellar rotation</keyword>
<evidence type="ECO:0000259" key="9">
    <source>
        <dbReference type="Pfam" id="PF01618"/>
    </source>
</evidence>
<dbReference type="InParanoid" id="S0EWZ2"/>
<evidence type="ECO:0000256" key="1">
    <source>
        <dbReference type="ARBA" id="ARBA00004651"/>
    </source>
</evidence>
<dbReference type="Pfam" id="PF01618">
    <property type="entry name" value="MotA_ExbB"/>
    <property type="match status" value="1"/>
</dbReference>
<evidence type="ECO:0000313" key="11">
    <source>
        <dbReference type="EMBL" id="CCW35905.1"/>
    </source>
</evidence>
<dbReference type="OrthoDB" id="9806929at2"/>
<evidence type="ECO:0000256" key="3">
    <source>
        <dbReference type="ARBA" id="ARBA00022692"/>
    </source>
</evidence>
<evidence type="ECO:0000259" key="10">
    <source>
        <dbReference type="Pfam" id="PF20560"/>
    </source>
</evidence>
<feature type="domain" description="Motility protein A N-terminal" evidence="10">
    <location>
        <begin position="6"/>
        <end position="92"/>
    </location>
</feature>
<keyword evidence="6 8" id="KW-0472">Membrane</keyword>
<name>S0EWZ2_CHTCT</name>
<feature type="transmembrane region" description="Helical" evidence="8">
    <location>
        <begin position="145"/>
        <end position="169"/>
    </location>
</feature>
<evidence type="ECO:0000256" key="4">
    <source>
        <dbReference type="ARBA" id="ARBA00022779"/>
    </source>
</evidence>
<proteinExistence type="inferred from homology"/>
<sequence length="260" mass="28073">MDLATVIGLVLAWGALLGALLMEGGELRVMINLPAALLVFGGTIGAAVISFRMNQLMEVPSILSIAFREKTLELPDVIRQLVRLAEKARRDGLLSLEEESRRLHDPFLKRGLRLAIDGTDPELLRGVLETEIQLLQARHRSGESIFITLGGFAPTLGIIGTVMGLIHMLANLSDPGKMGPLIAGAFIATLYGVSSANLIFLPIANKLRTRSSEEALAREVMLEGILSIQAGDNPRLVEEKLKAYLAPRLRGQGALAGARR</sequence>
<dbReference type="InterPro" id="IPR002898">
    <property type="entry name" value="MotA_ExbB_proton_chnl"/>
</dbReference>
<dbReference type="PANTHER" id="PTHR30433">
    <property type="entry name" value="CHEMOTAXIS PROTEIN MOTA"/>
    <property type="match status" value="1"/>
</dbReference>
<keyword evidence="7" id="KW-0813">Transport</keyword>
<feature type="domain" description="MotA/TolQ/ExbB proton channel" evidence="9">
    <location>
        <begin position="101"/>
        <end position="218"/>
    </location>
</feature>
<gene>
    <name evidence="11" type="ORF">CCALI_02098</name>
</gene>
<dbReference type="EMBL" id="HF951689">
    <property type="protein sequence ID" value="CCW35905.1"/>
    <property type="molecule type" value="Genomic_DNA"/>
</dbReference>